<organism evidence="1 2">
    <name type="scientific">Agromyces ramosus</name>
    <dbReference type="NCBI Taxonomy" id="33879"/>
    <lineage>
        <taxon>Bacteria</taxon>
        <taxon>Bacillati</taxon>
        <taxon>Actinomycetota</taxon>
        <taxon>Actinomycetes</taxon>
        <taxon>Micrococcales</taxon>
        <taxon>Microbacteriaceae</taxon>
        <taxon>Agromyces</taxon>
    </lineage>
</organism>
<protein>
    <submittedName>
        <fullName evidence="1">Uncharacterized protein</fullName>
    </submittedName>
</protein>
<proteinExistence type="predicted"/>
<keyword evidence="2" id="KW-1185">Reference proteome</keyword>
<evidence type="ECO:0000313" key="1">
    <source>
        <dbReference type="EMBL" id="MDQ0894357.1"/>
    </source>
</evidence>
<accession>A0ABU0R9B8</accession>
<dbReference type="EMBL" id="JAUSYY010000001">
    <property type="protein sequence ID" value="MDQ0894357.1"/>
    <property type="molecule type" value="Genomic_DNA"/>
</dbReference>
<dbReference type="RefSeq" id="WP_307041539.1">
    <property type="nucleotide sequence ID" value="NZ_JAUSYY010000001.1"/>
</dbReference>
<comment type="caution">
    <text evidence="1">The sequence shown here is derived from an EMBL/GenBank/DDBJ whole genome shotgun (WGS) entry which is preliminary data.</text>
</comment>
<gene>
    <name evidence="1" type="ORF">QFZ26_001912</name>
</gene>
<name>A0ABU0R9B8_9MICO</name>
<sequence>MLTPDGYAKLTADGLEPLEPVAVDHLATYFPIAAQMVEAGGLACGWGKPQTDFGLSVTQLSAADPAVWEPALADAGFVESNDPVPGAYTGPVDAGSGRSPVVIVAGDTLTFVSAATFAGWIAPTS</sequence>
<evidence type="ECO:0000313" key="2">
    <source>
        <dbReference type="Proteomes" id="UP001239083"/>
    </source>
</evidence>
<dbReference type="Proteomes" id="UP001239083">
    <property type="component" value="Unassembled WGS sequence"/>
</dbReference>
<reference evidence="1 2" key="1">
    <citation type="submission" date="2023-07" db="EMBL/GenBank/DDBJ databases">
        <title>Comparative genomics of wheat-associated soil bacteria to identify genetic determinants of phenazine resistance.</title>
        <authorList>
            <person name="Mouncey N."/>
        </authorList>
    </citation>
    <scope>NUCLEOTIDE SEQUENCE [LARGE SCALE GENOMIC DNA]</scope>
    <source>
        <strain evidence="1 2">V3I3</strain>
    </source>
</reference>